<keyword evidence="3" id="KW-1185">Reference proteome</keyword>
<feature type="transmembrane region" description="Helical" evidence="1">
    <location>
        <begin position="20"/>
        <end position="37"/>
    </location>
</feature>
<dbReference type="RefSeq" id="XP_003246294.1">
    <property type="nucleotide sequence ID" value="XM_003246246.3"/>
</dbReference>
<dbReference type="EnsemblMetazoa" id="XM_003246246.4">
    <property type="protein sequence ID" value="XP_003246294.1"/>
    <property type="gene ID" value="LOC100570371"/>
</dbReference>
<name>A0A8R1W6I3_ACYPI</name>
<keyword evidence="1" id="KW-0472">Membrane</keyword>
<keyword evidence="1" id="KW-1133">Transmembrane helix</keyword>
<dbReference type="Proteomes" id="UP000007819">
    <property type="component" value="Chromosome X"/>
</dbReference>
<sequence length="367" mass="43405">MVYRSITGNRSKICALPMPLLMGFFIGIMSVYTYYLVMNYENNTKLTPVPATHFNSQIKLNHRHYHLVDLTKPTINHNISLLCLIFINDIDSLLMQHNVWLDKCGNNKIYVSKQEHKYIGHVVTDTYSSQPWKYYCQTLMFLHYKYNYQNIKYDWIFLAKDNVWLIYENLIHLISLLNVNKHKHNYYAGQYINGTLNINAGVLFNTNTLTALVHLISNMDGCNSEVSISESQMLDYYLRKLNNVIPINNMDSYGCTLFHSINLFKGFNVKSLRPEILDKCMSRFAITFQLDLSSNHYAMFYKYVLYKIRLVTKQDLMSNANRIIAEPSPEDVNIWRRETLYELNYDPSNTSQTDFFYYWFKKRQIIL</sequence>
<dbReference type="GeneID" id="100570371"/>
<dbReference type="Gene3D" id="3.90.550.50">
    <property type="match status" value="1"/>
</dbReference>
<proteinExistence type="predicted"/>
<evidence type="ECO:0000313" key="2">
    <source>
        <dbReference type="EnsemblMetazoa" id="XP_003246294.1"/>
    </source>
</evidence>
<accession>A0A8R1W6I3</accession>
<evidence type="ECO:0000256" key="1">
    <source>
        <dbReference type="SAM" id="Phobius"/>
    </source>
</evidence>
<dbReference type="OrthoDB" id="6573458at2759"/>
<keyword evidence="1" id="KW-0812">Transmembrane</keyword>
<organism evidence="2 3">
    <name type="scientific">Acyrthosiphon pisum</name>
    <name type="common">Pea aphid</name>
    <dbReference type="NCBI Taxonomy" id="7029"/>
    <lineage>
        <taxon>Eukaryota</taxon>
        <taxon>Metazoa</taxon>
        <taxon>Ecdysozoa</taxon>
        <taxon>Arthropoda</taxon>
        <taxon>Hexapoda</taxon>
        <taxon>Insecta</taxon>
        <taxon>Pterygota</taxon>
        <taxon>Neoptera</taxon>
        <taxon>Paraneoptera</taxon>
        <taxon>Hemiptera</taxon>
        <taxon>Sternorrhyncha</taxon>
        <taxon>Aphidomorpha</taxon>
        <taxon>Aphidoidea</taxon>
        <taxon>Aphididae</taxon>
        <taxon>Macrosiphini</taxon>
        <taxon>Acyrthosiphon</taxon>
    </lineage>
</organism>
<dbReference type="AlphaFoldDB" id="A0A8R1W6I3"/>
<reference evidence="2" key="2">
    <citation type="submission" date="2022-06" db="UniProtKB">
        <authorList>
            <consortium name="EnsemblMetazoa"/>
        </authorList>
    </citation>
    <scope>IDENTIFICATION</scope>
</reference>
<evidence type="ECO:0000313" key="3">
    <source>
        <dbReference type="Proteomes" id="UP000007819"/>
    </source>
</evidence>
<protein>
    <submittedName>
        <fullName evidence="2">Uncharacterized protein</fullName>
    </submittedName>
</protein>
<dbReference type="KEGG" id="api:100570371"/>
<reference evidence="3" key="1">
    <citation type="submission" date="2010-06" db="EMBL/GenBank/DDBJ databases">
        <authorList>
            <person name="Jiang H."/>
            <person name="Abraham K."/>
            <person name="Ali S."/>
            <person name="Alsbrooks S.L."/>
            <person name="Anim B.N."/>
            <person name="Anosike U.S."/>
            <person name="Attaway T."/>
            <person name="Bandaranaike D.P."/>
            <person name="Battles P.K."/>
            <person name="Bell S.N."/>
            <person name="Bell A.V."/>
            <person name="Beltran B."/>
            <person name="Bickham C."/>
            <person name="Bustamante Y."/>
            <person name="Caleb T."/>
            <person name="Canada A."/>
            <person name="Cardenas V."/>
            <person name="Carter K."/>
            <person name="Chacko J."/>
            <person name="Chandrabose M.N."/>
            <person name="Chavez D."/>
            <person name="Chavez A."/>
            <person name="Chen L."/>
            <person name="Chu H.-S."/>
            <person name="Claassen K.J."/>
            <person name="Cockrell R."/>
            <person name="Collins M."/>
            <person name="Cooper J.A."/>
            <person name="Cree A."/>
            <person name="Curry S.M."/>
            <person name="Da Y."/>
            <person name="Dao M.D."/>
            <person name="Das B."/>
            <person name="Davila M.-L."/>
            <person name="Davy-Carroll L."/>
            <person name="Denson S."/>
            <person name="Dinh H."/>
            <person name="Ebong V.E."/>
            <person name="Edwards J.R."/>
            <person name="Egan A."/>
            <person name="El-Daye J."/>
            <person name="Escobedo L."/>
            <person name="Fernandez S."/>
            <person name="Fernando P.R."/>
            <person name="Flagg N."/>
            <person name="Forbes L.D."/>
            <person name="Fowler R.G."/>
            <person name="Fu Q."/>
            <person name="Gabisi R.A."/>
            <person name="Ganer J."/>
            <person name="Garbino Pronczuk A."/>
            <person name="Garcia R.M."/>
            <person name="Garner T."/>
            <person name="Garrett T.E."/>
            <person name="Gonzalez D.A."/>
            <person name="Hamid H."/>
            <person name="Hawkins E.S."/>
            <person name="Hirani K."/>
            <person name="Hogues M.E."/>
            <person name="Hollins B."/>
            <person name="Hsiao C.-H."/>
            <person name="Jabil R."/>
            <person name="James M.L."/>
            <person name="Jhangiani S.N."/>
            <person name="Johnson B."/>
            <person name="Johnson Q."/>
            <person name="Joshi V."/>
            <person name="Kalu J.B."/>
            <person name="Kam C."/>
            <person name="Kashfia A."/>
            <person name="Keebler J."/>
            <person name="Kisamo H."/>
            <person name="Kovar C.L."/>
            <person name="Lago L.A."/>
            <person name="Lai C.-Y."/>
            <person name="Laidlaw J."/>
            <person name="Lara F."/>
            <person name="Le T.-K."/>
            <person name="Lee S.L."/>
            <person name="Legall F.H."/>
            <person name="Lemon S.J."/>
            <person name="Lewis L.R."/>
            <person name="Li B."/>
            <person name="Liu Y."/>
            <person name="Liu Y.-S."/>
            <person name="Lopez J."/>
            <person name="Lozado R.J."/>
            <person name="Lu J."/>
            <person name="Madu R.C."/>
            <person name="Maheshwari M."/>
            <person name="Maheshwari R."/>
            <person name="Malloy K."/>
            <person name="Martinez E."/>
            <person name="Mathew T."/>
            <person name="Mercado I.C."/>
            <person name="Mercado C."/>
            <person name="Meyer B."/>
            <person name="Montgomery K."/>
            <person name="Morgan M.B."/>
            <person name="Munidasa M."/>
            <person name="Nazareth L.V."/>
            <person name="Nelson J."/>
            <person name="Ng B.M."/>
            <person name="Nguyen N.B."/>
            <person name="Nguyen P.Q."/>
            <person name="Nguyen T."/>
            <person name="Obregon M."/>
            <person name="Okwuonu G.O."/>
            <person name="Onwere C.G."/>
            <person name="Orozco G."/>
            <person name="Parra A."/>
            <person name="Patel S."/>
            <person name="Patil S."/>
            <person name="Perez A."/>
            <person name="Perez Y."/>
            <person name="Pham C."/>
            <person name="Primus E.L."/>
            <person name="Pu L.-L."/>
            <person name="Puazo M."/>
            <person name="Qin X."/>
            <person name="Quiroz J.B."/>
            <person name="Reese J."/>
            <person name="Richards S."/>
            <person name="Rives C.M."/>
            <person name="Robberts R."/>
            <person name="Ruiz S.J."/>
            <person name="Ruiz M.J."/>
            <person name="Santibanez J."/>
            <person name="Schneider B.W."/>
            <person name="Sisson I."/>
            <person name="Smith M."/>
            <person name="Sodergren E."/>
            <person name="Song X.-Z."/>
            <person name="Song B.B."/>
            <person name="Summersgill H."/>
            <person name="Thelus R."/>
            <person name="Thornton R.D."/>
            <person name="Trejos Z.Y."/>
            <person name="Usmani K."/>
            <person name="Vattathil S."/>
            <person name="Villasana D."/>
            <person name="Walker D.L."/>
            <person name="Wang S."/>
            <person name="Wang K."/>
            <person name="White C.S."/>
            <person name="Williams A.C."/>
            <person name="Williamson J."/>
            <person name="Wilson K."/>
            <person name="Woghiren I.O."/>
            <person name="Woodworth J.R."/>
            <person name="Worley K.C."/>
            <person name="Wright R.A."/>
            <person name="Wu W."/>
            <person name="Young L."/>
            <person name="Zhang L."/>
            <person name="Zhang J."/>
            <person name="Zhu Y."/>
            <person name="Muzny D.M."/>
            <person name="Weinstock G."/>
            <person name="Gibbs R.A."/>
        </authorList>
    </citation>
    <scope>NUCLEOTIDE SEQUENCE [LARGE SCALE GENOMIC DNA]</scope>
    <source>
        <strain evidence="3">LSR1</strain>
    </source>
</reference>